<organism evidence="1 2">
    <name type="scientific">Sphingobium fuliginis ATCC 27551</name>
    <dbReference type="NCBI Taxonomy" id="1208342"/>
    <lineage>
        <taxon>Bacteria</taxon>
        <taxon>Pseudomonadati</taxon>
        <taxon>Pseudomonadota</taxon>
        <taxon>Alphaproteobacteria</taxon>
        <taxon>Sphingomonadales</taxon>
        <taxon>Sphingomonadaceae</taxon>
        <taxon>Sphingobium</taxon>
    </lineage>
</organism>
<dbReference type="AlphaFoldDB" id="A0A5B8CER7"/>
<gene>
    <name evidence="1" type="ORF">FIL70_07460</name>
</gene>
<name>A0A5B8CER7_SPHSA</name>
<accession>A0A5B8CER7</accession>
<reference evidence="1 2" key="1">
    <citation type="submission" date="2019-06" db="EMBL/GenBank/DDBJ databases">
        <title>Genome organization and adaptive potential of archetypical organophosphate degarding Sphingobium fuliginis ATCC 27551.</title>
        <authorList>
            <person name="Sarwar A."/>
            <person name="Parthasarathy S."/>
            <person name="Singh C."/>
            <person name="Siddavattam D."/>
        </authorList>
    </citation>
    <scope>NUCLEOTIDE SEQUENCE [LARGE SCALE GENOMIC DNA]</scope>
    <source>
        <strain evidence="1 2">ATCC 27551</strain>
    </source>
</reference>
<dbReference type="Proteomes" id="UP000311469">
    <property type="component" value="Chromosome cSF1"/>
</dbReference>
<evidence type="ECO:0000313" key="1">
    <source>
        <dbReference type="EMBL" id="QDC37082.1"/>
    </source>
</evidence>
<dbReference type="EMBL" id="CP041016">
    <property type="protein sequence ID" value="QDC37082.1"/>
    <property type="molecule type" value="Genomic_DNA"/>
</dbReference>
<protein>
    <submittedName>
        <fullName evidence="1">Uncharacterized protein</fullName>
    </submittedName>
</protein>
<evidence type="ECO:0000313" key="2">
    <source>
        <dbReference type="Proteomes" id="UP000311469"/>
    </source>
</evidence>
<dbReference type="RefSeq" id="WP_140041923.1">
    <property type="nucleotide sequence ID" value="NZ_CP041016.1"/>
</dbReference>
<dbReference type="KEGG" id="sufl:FIL70_07460"/>
<sequence length="70" mass="8168">MAETSSRSKPPPPGFAEVFIRWGWRGVETFFGSRTNCNKRWVAECGGVALIERRREYRLRLREIRHDCAA</sequence>
<proteinExistence type="predicted"/>